<proteinExistence type="predicted"/>
<evidence type="ECO:0000256" key="1">
    <source>
        <dbReference type="SAM" id="SignalP"/>
    </source>
</evidence>
<reference evidence="3" key="1">
    <citation type="journal article" date="2019" name="Int. J. Syst. Evol. Microbiol.">
        <title>The Global Catalogue of Microorganisms (GCM) 10K type strain sequencing project: providing services to taxonomists for standard genome sequencing and annotation.</title>
        <authorList>
            <consortium name="The Broad Institute Genomics Platform"/>
            <consortium name="The Broad Institute Genome Sequencing Center for Infectious Disease"/>
            <person name="Wu L."/>
            <person name="Ma J."/>
        </authorList>
    </citation>
    <scope>NUCLEOTIDE SEQUENCE [LARGE SCALE GENOMIC DNA]</scope>
    <source>
        <strain evidence="3">NBRC 110044</strain>
    </source>
</reference>
<keyword evidence="1" id="KW-0732">Signal</keyword>
<dbReference type="RefSeq" id="WP_284194719.1">
    <property type="nucleotide sequence ID" value="NZ_BSOG01000001.1"/>
</dbReference>
<evidence type="ECO:0008006" key="4">
    <source>
        <dbReference type="Google" id="ProtNLM"/>
    </source>
</evidence>
<feature type="signal peptide" evidence="1">
    <location>
        <begin position="1"/>
        <end position="19"/>
    </location>
</feature>
<gene>
    <name evidence="2" type="ORF">GCM10007907_03590</name>
</gene>
<sequence length="266" mass="28761">MLRQFTGCVAVCLASSAWAGEFTLSSGLSFSEYDNPRVLETGMPLSLGYRSGDWSLDASGNWRDQRSAATTTSPVIKGYRPLRLAGRTIWVPVTGPRPDGSAARVSGWGDLNLGLSRSFMLGELDDGGSLDLRAVVKLPTGSQAKGFSTGKTDWSLGGSYSRSSGPYSLSWTSGYNWIGKQSGYATRNTWSTDLYLGYGLSDGLDLGLDYAWSQSATPGGEASRTLTLSTGLPLGERGYFTFSYLRGFSDADPQQDFNFSYNYSFR</sequence>
<evidence type="ECO:0000313" key="2">
    <source>
        <dbReference type="EMBL" id="GLR11569.1"/>
    </source>
</evidence>
<accession>A0ABQ5YCF7</accession>
<comment type="caution">
    <text evidence="2">The sequence shown here is derived from an EMBL/GenBank/DDBJ whole genome shotgun (WGS) entry which is preliminary data.</text>
</comment>
<keyword evidence="3" id="KW-1185">Reference proteome</keyword>
<dbReference type="Proteomes" id="UP001156706">
    <property type="component" value="Unassembled WGS sequence"/>
</dbReference>
<feature type="chain" id="PRO_5045827730" description="Transporter" evidence="1">
    <location>
        <begin position="20"/>
        <end position="266"/>
    </location>
</feature>
<name>A0ABQ5YCF7_9NEIS</name>
<organism evidence="2 3">
    <name type="scientific">Chitinimonas prasina</name>
    <dbReference type="NCBI Taxonomy" id="1434937"/>
    <lineage>
        <taxon>Bacteria</taxon>
        <taxon>Pseudomonadati</taxon>
        <taxon>Pseudomonadota</taxon>
        <taxon>Betaproteobacteria</taxon>
        <taxon>Neisseriales</taxon>
        <taxon>Chitinibacteraceae</taxon>
        <taxon>Chitinimonas</taxon>
    </lineage>
</organism>
<dbReference type="EMBL" id="BSOG01000001">
    <property type="protein sequence ID" value="GLR11569.1"/>
    <property type="molecule type" value="Genomic_DNA"/>
</dbReference>
<evidence type="ECO:0000313" key="3">
    <source>
        <dbReference type="Proteomes" id="UP001156706"/>
    </source>
</evidence>
<protein>
    <recommendedName>
        <fullName evidence="4">Transporter</fullName>
    </recommendedName>
</protein>